<name>A0ACC1LYW5_9FUNG</name>
<sequence length="109" mass="11330">MFAIVNNVASTLKKAGRAVRPRLLHKRASLSSSSAPAAHPTATVKTMAEQPPGTDTAAVESVADSSPSIAEAVVEKANTISEPVAEKALDIDWAAKAEQEAEKEAAEHV</sequence>
<organism evidence="1 2">
    <name type="scientific">Coemansia aciculifera</name>
    <dbReference type="NCBI Taxonomy" id="417176"/>
    <lineage>
        <taxon>Eukaryota</taxon>
        <taxon>Fungi</taxon>
        <taxon>Fungi incertae sedis</taxon>
        <taxon>Zoopagomycota</taxon>
        <taxon>Kickxellomycotina</taxon>
        <taxon>Kickxellomycetes</taxon>
        <taxon>Kickxellales</taxon>
        <taxon>Kickxellaceae</taxon>
        <taxon>Coemansia</taxon>
    </lineage>
</organism>
<dbReference type="Proteomes" id="UP001139981">
    <property type="component" value="Unassembled WGS sequence"/>
</dbReference>
<evidence type="ECO:0000313" key="1">
    <source>
        <dbReference type="EMBL" id="KAJ2889523.1"/>
    </source>
</evidence>
<comment type="caution">
    <text evidence="1">The sequence shown here is derived from an EMBL/GenBank/DDBJ whole genome shotgun (WGS) entry which is preliminary data.</text>
</comment>
<evidence type="ECO:0000313" key="2">
    <source>
        <dbReference type="Proteomes" id="UP001139981"/>
    </source>
</evidence>
<keyword evidence="2" id="KW-1185">Reference proteome</keyword>
<protein>
    <submittedName>
        <fullName evidence="1">Uncharacterized protein</fullName>
    </submittedName>
</protein>
<reference evidence="1" key="1">
    <citation type="submission" date="2022-07" db="EMBL/GenBank/DDBJ databases">
        <title>Phylogenomic reconstructions and comparative analyses of Kickxellomycotina fungi.</title>
        <authorList>
            <person name="Reynolds N.K."/>
            <person name="Stajich J.E."/>
            <person name="Barry K."/>
            <person name="Grigoriev I.V."/>
            <person name="Crous P."/>
            <person name="Smith M.E."/>
        </authorList>
    </citation>
    <scope>NUCLEOTIDE SEQUENCE</scope>
    <source>
        <strain evidence="1">CBS 190363</strain>
    </source>
</reference>
<accession>A0ACC1LYW5</accession>
<proteinExistence type="predicted"/>
<feature type="non-terminal residue" evidence="1">
    <location>
        <position position="109"/>
    </location>
</feature>
<dbReference type="EMBL" id="JANBVB010001792">
    <property type="protein sequence ID" value="KAJ2889523.1"/>
    <property type="molecule type" value="Genomic_DNA"/>
</dbReference>
<gene>
    <name evidence="1" type="ORF">IWW38_004655</name>
</gene>